<dbReference type="EMBL" id="JAMXLR010000006">
    <property type="protein sequence ID" value="MCO6042695.1"/>
    <property type="molecule type" value="Genomic_DNA"/>
</dbReference>
<proteinExistence type="predicted"/>
<gene>
    <name evidence="1" type="ORF">NG895_02135</name>
</gene>
<accession>A0A9X2F5N9</accession>
<name>A0A9X2F5N9_9BACT</name>
<dbReference type="Proteomes" id="UP001155241">
    <property type="component" value="Unassembled WGS sequence"/>
</dbReference>
<keyword evidence="2" id="KW-1185">Reference proteome</keyword>
<comment type="caution">
    <text evidence="1">The sequence shown here is derived from an EMBL/GenBank/DDBJ whole genome shotgun (WGS) entry which is preliminary data.</text>
</comment>
<sequence length="101" mass="11460">MSTTNLDNQAQTRELHPLTRRLLQPMRVEPSSPSAEYSLVLCLLDRAVRDLSAADATTSRSARQWFESCSQESFAFQSVCDLLDLSGDFIRRILRRASLLK</sequence>
<evidence type="ECO:0000313" key="2">
    <source>
        <dbReference type="Proteomes" id="UP001155241"/>
    </source>
</evidence>
<reference evidence="1" key="1">
    <citation type="submission" date="2022-06" db="EMBL/GenBank/DDBJ databases">
        <title>Aeoliella straminimaris, a novel planctomycete from sediments.</title>
        <authorList>
            <person name="Vitorino I.R."/>
            <person name="Lage O.M."/>
        </authorList>
    </citation>
    <scope>NUCLEOTIDE SEQUENCE</scope>
    <source>
        <strain evidence="1">ICT_H6.2</strain>
    </source>
</reference>
<organism evidence="1 2">
    <name type="scientific">Aeoliella straminimaris</name>
    <dbReference type="NCBI Taxonomy" id="2954799"/>
    <lineage>
        <taxon>Bacteria</taxon>
        <taxon>Pseudomonadati</taxon>
        <taxon>Planctomycetota</taxon>
        <taxon>Planctomycetia</taxon>
        <taxon>Pirellulales</taxon>
        <taxon>Lacipirellulaceae</taxon>
        <taxon>Aeoliella</taxon>
    </lineage>
</organism>
<dbReference type="AlphaFoldDB" id="A0A9X2F5N9"/>
<evidence type="ECO:0000313" key="1">
    <source>
        <dbReference type="EMBL" id="MCO6042695.1"/>
    </source>
</evidence>
<protein>
    <submittedName>
        <fullName evidence="1">Uncharacterized protein</fullName>
    </submittedName>
</protein>
<dbReference type="RefSeq" id="WP_252850791.1">
    <property type="nucleotide sequence ID" value="NZ_JAMXLR010000006.1"/>
</dbReference>